<evidence type="ECO:0000256" key="3">
    <source>
        <dbReference type="ARBA" id="ARBA00022833"/>
    </source>
</evidence>
<feature type="domain" description="Enoyl reductase (ER)" evidence="7">
    <location>
        <begin position="10"/>
        <end position="366"/>
    </location>
</feature>
<dbReference type="PANTHER" id="PTHR43880">
    <property type="entry name" value="ALCOHOL DEHYDROGENASE"/>
    <property type="match status" value="1"/>
</dbReference>
<dbReference type="InterPro" id="IPR013149">
    <property type="entry name" value="ADH-like_C"/>
</dbReference>
<dbReference type="EMBL" id="FOVH01000012">
    <property type="protein sequence ID" value="SFP22836.1"/>
    <property type="molecule type" value="Genomic_DNA"/>
</dbReference>
<dbReference type="InterPro" id="IPR023921">
    <property type="entry name" value="ADH_Zn_actinomycetes"/>
</dbReference>
<evidence type="ECO:0000256" key="1">
    <source>
        <dbReference type="ARBA" id="ARBA00008072"/>
    </source>
</evidence>
<dbReference type="SUPFAM" id="SSF51735">
    <property type="entry name" value="NAD(P)-binding Rossmann-fold domains"/>
    <property type="match status" value="1"/>
</dbReference>
<dbReference type="InterPro" id="IPR020843">
    <property type="entry name" value="ER"/>
</dbReference>
<dbReference type="PANTHER" id="PTHR43880:SF12">
    <property type="entry name" value="ALCOHOL DEHYDROGENASE CLASS-3"/>
    <property type="match status" value="1"/>
</dbReference>
<dbReference type="Gene3D" id="3.90.180.10">
    <property type="entry name" value="Medium-chain alcohol dehydrogenases, catalytic domain"/>
    <property type="match status" value="1"/>
</dbReference>
<dbReference type="SMART" id="SM00829">
    <property type="entry name" value="PKS_ER"/>
    <property type="match status" value="1"/>
</dbReference>
<dbReference type="InterPro" id="IPR013154">
    <property type="entry name" value="ADH-like_N"/>
</dbReference>
<sequence length="369" mass="38786">MKARAAILRRKHQDHEVVDIEVDEPLAGEVLVRMKFAGICHSDNHSKWGTVPMPIVGGHEGAGIVEKLGEGVKRVAVGDHVAMSFIPACGVCRWCASGRGNLCDLGAKILSGELVNGGYRYRLDGVGIPGGGGLGTFSNYAVVDERSLVKVDHDIPLEWASLVSCGVATGWGAVVNAGNLRSGDTVAVYGAGGIGINTVRAAVAGGASLVAVIDPMETKRDFAKASGADLVYATAAEAHAGLWEHTHGVGIDICVVTAGVVDSQIVSEAFQLARKGGSIVLVGLANDYSENTIQLSGSMLTLFEKRIVGTLYGSCNPSVDIPRLLGMARQGKLELDDLVTRRYSLEDINEGFADMLEGRSIRGLIVHED</sequence>
<name>A0A1I5NNC9_9ACTN</name>
<evidence type="ECO:0000256" key="2">
    <source>
        <dbReference type="ARBA" id="ARBA00022723"/>
    </source>
</evidence>
<dbReference type="GO" id="GO:0046294">
    <property type="term" value="P:formaldehyde catabolic process"/>
    <property type="evidence" value="ECO:0007669"/>
    <property type="project" value="TreeGrafter"/>
</dbReference>
<gene>
    <name evidence="8" type="ORF">SAMN04489713_112216</name>
</gene>
<keyword evidence="9" id="KW-1185">Reference proteome</keyword>
<protein>
    <submittedName>
        <fullName evidence="8">Alcohol dehydrogenase</fullName>
    </submittedName>
</protein>
<keyword evidence="5" id="KW-0520">NAD</keyword>
<dbReference type="Pfam" id="PF08240">
    <property type="entry name" value="ADH_N"/>
    <property type="match status" value="1"/>
</dbReference>
<dbReference type="AlphaFoldDB" id="A0A1I5NNC9"/>
<keyword evidence="3 6" id="KW-0862">Zinc</keyword>
<evidence type="ECO:0000313" key="9">
    <source>
        <dbReference type="Proteomes" id="UP000183413"/>
    </source>
</evidence>
<dbReference type="eggNOG" id="COG1062">
    <property type="taxonomic scope" value="Bacteria"/>
</dbReference>
<evidence type="ECO:0000256" key="4">
    <source>
        <dbReference type="ARBA" id="ARBA00023002"/>
    </source>
</evidence>
<dbReference type="GO" id="GO:0008270">
    <property type="term" value="F:zinc ion binding"/>
    <property type="evidence" value="ECO:0007669"/>
    <property type="project" value="InterPro"/>
</dbReference>
<proteinExistence type="inferred from homology"/>
<evidence type="ECO:0000259" key="7">
    <source>
        <dbReference type="SMART" id="SM00829"/>
    </source>
</evidence>
<dbReference type="InterPro" id="IPR002328">
    <property type="entry name" value="ADH_Zn_CS"/>
</dbReference>
<dbReference type="Proteomes" id="UP000183413">
    <property type="component" value="Unassembled WGS sequence"/>
</dbReference>
<dbReference type="CDD" id="cd08279">
    <property type="entry name" value="Zn_ADH_class_III"/>
    <property type="match status" value="1"/>
</dbReference>
<evidence type="ECO:0000313" key="8">
    <source>
        <dbReference type="EMBL" id="SFP22836.1"/>
    </source>
</evidence>
<evidence type="ECO:0000256" key="6">
    <source>
        <dbReference type="RuleBase" id="RU361277"/>
    </source>
</evidence>
<organism evidence="8 9">
    <name type="scientific">Actinomadura madurae</name>
    <dbReference type="NCBI Taxonomy" id="1993"/>
    <lineage>
        <taxon>Bacteria</taxon>
        <taxon>Bacillati</taxon>
        <taxon>Actinomycetota</taxon>
        <taxon>Actinomycetes</taxon>
        <taxon>Streptosporangiales</taxon>
        <taxon>Thermomonosporaceae</taxon>
        <taxon>Actinomadura</taxon>
    </lineage>
</organism>
<comment type="cofactor">
    <cofactor evidence="6">
        <name>Zn(2+)</name>
        <dbReference type="ChEBI" id="CHEBI:29105"/>
    </cofactor>
</comment>
<keyword evidence="2 6" id="KW-0479">Metal-binding</keyword>
<dbReference type="InterPro" id="IPR011032">
    <property type="entry name" value="GroES-like_sf"/>
</dbReference>
<accession>A0A1I5NNC9</accession>
<dbReference type="GO" id="GO:0051903">
    <property type="term" value="F:S-(hydroxymethyl)glutathione dehydrogenase [NAD(P)+] activity"/>
    <property type="evidence" value="ECO:0007669"/>
    <property type="project" value="TreeGrafter"/>
</dbReference>
<dbReference type="InterPro" id="IPR036291">
    <property type="entry name" value="NAD(P)-bd_dom_sf"/>
</dbReference>
<dbReference type="STRING" id="1993.SAMN04489713_112216"/>
<dbReference type="GO" id="GO:0005829">
    <property type="term" value="C:cytosol"/>
    <property type="evidence" value="ECO:0007669"/>
    <property type="project" value="TreeGrafter"/>
</dbReference>
<dbReference type="NCBIfam" id="TIGR03989">
    <property type="entry name" value="Rxyl_3153"/>
    <property type="match status" value="1"/>
</dbReference>
<dbReference type="PROSITE" id="PS00059">
    <property type="entry name" value="ADH_ZINC"/>
    <property type="match status" value="1"/>
</dbReference>
<dbReference type="Gene3D" id="3.40.50.720">
    <property type="entry name" value="NAD(P)-binding Rossmann-like Domain"/>
    <property type="match status" value="1"/>
</dbReference>
<reference evidence="8 9" key="1">
    <citation type="submission" date="2016-10" db="EMBL/GenBank/DDBJ databases">
        <authorList>
            <person name="de Groot N.N."/>
        </authorList>
    </citation>
    <scope>NUCLEOTIDE SEQUENCE [LARGE SCALE GENOMIC DNA]</scope>
    <source>
        <strain evidence="8 9">DSM 43067</strain>
    </source>
</reference>
<keyword evidence="4" id="KW-0560">Oxidoreductase</keyword>
<comment type="similarity">
    <text evidence="1 6">Belongs to the zinc-containing alcohol dehydrogenase family.</text>
</comment>
<dbReference type="SUPFAM" id="SSF50129">
    <property type="entry name" value="GroES-like"/>
    <property type="match status" value="1"/>
</dbReference>
<dbReference type="Pfam" id="PF00107">
    <property type="entry name" value="ADH_zinc_N"/>
    <property type="match status" value="1"/>
</dbReference>
<dbReference type="InParanoid" id="A0A1I5NNC9"/>
<evidence type="ECO:0000256" key="5">
    <source>
        <dbReference type="ARBA" id="ARBA00023027"/>
    </source>
</evidence>